<name>A0A368UP54_9BACT</name>
<sequence>MRPNEIPVFLPNFQKEDSTAKLLQPSIDVPERIELKVERPAIQLLQEEEPSAPKQEVQAVQQKASVLDASADDPVPENLYTGPDSLDAILLTDWQASGFQGDLWVSERNDSISLLPLDYFQYPGGAKDVEVDDHANYQKKDEVGIQSVSDSSNIAQKALKKLETAEIQDPIPVNVHHREVPLLGQNWFLILLVALVALTGLIRFKWHKYLSDVFSAVFFKNIAGKLQSANSGGRAVASFWLEFLFYANFALLFFESLRLSGRTFFDLSGWRLLIPLFGFLIVIFTLKFIVYRFIGWVFRVQEATSRYLFQSSVMSKAFGLVLMPLVVLFPFLEPEARHWIPSIGFSVFVLMYVVQVGRGIVANLRGGLSGYYIFLYLCALEILPLSILIKVLFY</sequence>
<dbReference type="AlphaFoldDB" id="A0A368UP54"/>
<comment type="caution">
    <text evidence="2">The sequence shown here is derived from an EMBL/GenBank/DDBJ whole genome shotgun (WGS) entry which is preliminary data.</text>
</comment>
<evidence type="ECO:0000313" key="3">
    <source>
        <dbReference type="Proteomes" id="UP000252733"/>
    </source>
</evidence>
<keyword evidence="1" id="KW-1133">Transmembrane helix</keyword>
<dbReference type="EMBL" id="QPIZ01000025">
    <property type="protein sequence ID" value="RCW29830.1"/>
    <property type="molecule type" value="Genomic_DNA"/>
</dbReference>
<feature type="transmembrane region" description="Helical" evidence="1">
    <location>
        <begin position="373"/>
        <end position="393"/>
    </location>
</feature>
<organism evidence="2 3">
    <name type="scientific">Marinilabilia salmonicolor</name>
    <dbReference type="NCBI Taxonomy" id="989"/>
    <lineage>
        <taxon>Bacteria</taxon>
        <taxon>Pseudomonadati</taxon>
        <taxon>Bacteroidota</taxon>
        <taxon>Bacteroidia</taxon>
        <taxon>Marinilabiliales</taxon>
        <taxon>Marinilabiliaceae</taxon>
        <taxon>Marinilabilia</taxon>
    </lineage>
</organism>
<protein>
    <submittedName>
        <fullName evidence="2">Uncharacterized protein DUF4271</fullName>
    </submittedName>
</protein>
<evidence type="ECO:0000313" key="2">
    <source>
        <dbReference type="EMBL" id="RCW29830.1"/>
    </source>
</evidence>
<keyword evidence="3" id="KW-1185">Reference proteome</keyword>
<feature type="transmembrane region" description="Helical" evidence="1">
    <location>
        <begin position="313"/>
        <end position="332"/>
    </location>
</feature>
<dbReference type="Pfam" id="PF14093">
    <property type="entry name" value="DUF4271"/>
    <property type="match status" value="1"/>
</dbReference>
<feature type="transmembrane region" description="Helical" evidence="1">
    <location>
        <begin position="274"/>
        <end position="293"/>
    </location>
</feature>
<dbReference type="InterPro" id="IPR025367">
    <property type="entry name" value="DUF4271"/>
</dbReference>
<feature type="transmembrane region" description="Helical" evidence="1">
    <location>
        <begin position="187"/>
        <end position="204"/>
    </location>
</feature>
<gene>
    <name evidence="2" type="ORF">DFO77_12523</name>
</gene>
<keyword evidence="1" id="KW-0812">Transmembrane</keyword>
<dbReference type="Proteomes" id="UP000252733">
    <property type="component" value="Unassembled WGS sequence"/>
</dbReference>
<evidence type="ECO:0000256" key="1">
    <source>
        <dbReference type="SAM" id="Phobius"/>
    </source>
</evidence>
<accession>A0A368UP54</accession>
<proteinExistence type="predicted"/>
<reference evidence="2 3" key="1">
    <citation type="submission" date="2018-07" db="EMBL/GenBank/DDBJ databases">
        <title>Freshwater and sediment microbial communities from various areas in North America, analyzing microbe dynamics in response to fracking.</title>
        <authorList>
            <person name="Lamendella R."/>
        </authorList>
    </citation>
    <scope>NUCLEOTIDE SEQUENCE [LARGE SCALE GENOMIC DNA]</scope>
    <source>
        <strain evidence="2 3">160A</strain>
    </source>
</reference>
<keyword evidence="1" id="KW-0472">Membrane</keyword>
<feature type="transmembrane region" description="Helical" evidence="1">
    <location>
        <begin position="338"/>
        <end position="361"/>
    </location>
</feature>
<dbReference type="RefSeq" id="WP_114437776.1">
    <property type="nucleotide sequence ID" value="NZ_QPIZ01000025.1"/>
</dbReference>
<feature type="transmembrane region" description="Helical" evidence="1">
    <location>
        <begin position="235"/>
        <end position="254"/>
    </location>
</feature>